<proteinExistence type="predicted"/>
<comment type="caution">
    <text evidence="1">The sequence shown here is derived from an EMBL/GenBank/DDBJ whole genome shotgun (WGS) entry which is preliminary data.</text>
</comment>
<evidence type="ECO:0000313" key="2">
    <source>
        <dbReference type="Proteomes" id="UP000232722"/>
    </source>
</evidence>
<dbReference type="EMBL" id="LLXJ01001422">
    <property type="protein sequence ID" value="PKC02254.1"/>
    <property type="molecule type" value="Genomic_DNA"/>
</dbReference>
<accession>A0A2N0P5Y9</accession>
<sequence length="180" mass="21278">MLNIIPENLMPVLSFATKIWKEVQFRSDPFDFYAKQSVTRLELHLRTWGTVLERICFSPIELRDKALSKFSEIHRKTTQIIKIGLDNNFRSNFSQFNQLSNNQADHTIINKRNYNIDFLLISFEIRYIVNSLHDDDGDLVSILNQEFYQYKESNDNCSILSMLTQIRKNIGFKYHVALSY</sequence>
<gene>
    <name evidence="1" type="ORF">RhiirA5_425517</name>
</gene>
<evidence type="ECO:0000313" key="1">
    <source>
        <dbReference type="EMBL" id="PKC02254.1"/>
    </source>
</evidence>
<dbReference type="VEuPathDB" id="FungiDB:RhiirA1_474442"/>
<reference evidence="1 2" key="2">
    <citation type="submission" date="2017-09" db="EMBL/GenBank/DDBJ databases">
        <title>Extensive intraspecific genome diversity in a model arbuscular mycorrhizal fungus.</title>
        <authorList>
            <person name="Chen E.C."/>
            <person name="Morin E."/>
            <person name="Beaudet D."/>
            <person name="Noel J."/>
            <person name="Ndikumana S."/>
            <person name="Charron P."/>
            <person name="St-Onge C."/>
            <person name="Giorgi J."/>
            <person name="Grigoriev I.V."/>
            <person name="Roux C."/>
            <person name="Martin F.M."/>
            <person name="Corradi N."/>
        </authorList>
    </citation>
    <scope>NUCLEOTIDE SEQUENCE [LARGE SCALE GENOMIC DNA]</scope>
    <source>
        <strain evidence="1 2">A5</strain>
    </source>
</reference>
<reference evidence="1 2" key="1">
    <citation type="submission" date="2016-04" db="EMBL/GenBank/DDBJ databases">
        <title>Genome analyses suggest a sexual origin of heterokaryosis in a supposedly ancient asexual fungus.</title>
        <authorList>
            <person name="Ropars J."/>
            <person name="Sedzielewska K."/>
            <person name="Noel J."/>
            <person name="Charron P."/>
            <person name="Farinelli L."/>
            <person name="Marton T."/>
            <person name="Kruger M."/>
            <person name="Pelin A."/>
            <person name="Brachmann A."/>
            <person name="Corradi N."/>
        </authorList>
    </citation>
    <scope>NUCLEOTIDE SEQUENCE [LARGE SCALE GENOMIC DNA]</scope>
    <source>
        <strain evidence="1 2">A5</strain>
    </source>
</reference>
<organism evidence="1 2">
    <name type="scientific">Rhizophagus irregularis</name>
    <dbReference type="NCBI Taxonomy" id="588596"/>
    <lineage>
        <taxon>Eukaryota</taxon>
        <taxon>Fungi</taxon>
        <taxon>Fungi incertae sedis</taxon>
        <taxon>Mucoromycota</taxon>
        <taxon>Glomeromycotina</taxon>
        <taxon>Glomeromycetes</taxon>
        <taxon>Glomerales</taxon>
        <taxon>Glomeraceae</taxon>
        <taxon>Rhizophagus</taxon>
    </lineage>
</organism>
<dbReference type="AlphaFoldDB" id="A0A2N0P5Y9"/>
<protein>
    <submittedName>
        <fullName evidence="1">Uncharacterized protein</fullName>
    </submittedName>
</protein>
<name>A0A2N0P5Y9_9GLOM</name>
<dbReference type="Proteomes" id="UP000232722">
    <property type="component" value="Unassembled WGS sequence"/>
</dbReference>